<organism evidence="1 2">
    <name type="scientific">Chryseosolibacter indicus</name>
    <dbReference type="NCBI Taxonomy" id="2782351"/>
    <lineage>
        <taxon>Bacteria</taxon>
        <taxon>Pseudomonadati</taxon>
        <taxon>Bacteroidota</taxon>
        <taxon>Cytophagia</taxon>
        <taxon>Cytophagales</taxon>
        <taxon>Chryseotaleaceae</taxon>
        <taxon>Chryseosolibacter</taxon>
    </lineage>
</organism>
<dbReference type="Proteomes" id="UP000772618">
    <property type="component" value="Unassembled WGS sequence"/>
</dbReference>
<comment type="caution">
    <text evidence="1">The sequence shown here is derived from an EMBL/GenBank/DDBJ whole genome shotgun (WGS) entry which is preliminary data.</text>
</comment>
<evidence type="ECO:0000313" key="1">
    <source>
        <dbReference type="EMBL" id="MBT1706420.1"/>
    </source>
</evidence>
<reference evidence="1 2" key="1">
    <citation type="submission" date="2021-05" db="EMBL/GenBank/DDBJ databases">
        <title>A Polyphasic approach of four new species of the genus Ohtaekwangia: Ohtaekwangia histidinii sp. nov., Ohtaekwangia cretensis sp. nov., Ohtaekwangia indiensis sp. nov., Ohtaekwangia reichenbachii sp. nov. from diverse environment.</title>
        <authorList>
            <person name="Octaviana S."/>
        </authorList>
    </citation>
    <scope>NUCLEOTIDE SEQUENCE [LARGE SCALE GENOMIC DNA]</scope>
    <source>
        <strain evidence="1 2">PWU20</strain>
    </source>
</reference>
<dbReference type="RefSeq" id="WP_254157736.1">
    <property type="nucleotide sequence ID" value="NZ_JAHESD010000110.1"/>
</dbReference>
<keyword evidence="2" id="KW-1185">Reference proteome</keyword>
<protein>
    <recommendedName>
        <fullName evidence="3">Lipoprotein</fullName>
    </recommendedName>
</protein>
<evidence type="ECO:0000313" key="2">
    <source>
        <dbReference type="Proteomes" id="UP000772618"/>
    </source>
</evidence>
<gene>
    <name evidence="1" type="ORF">KK060_24290</name>
</gene>
<dbReference type="EMBL" id="JAHESD010000110">
    <property type="protein sequence ID" value="MBT1706420.1"/>
    <property type="molecule type" value="Genomic_DNA"/>
</dbReference>
<evidence type="ECO:0008006" key="3">
    <source>
        <dbReference type="Google" id="ProtNLM"/>
    </source>
</evidence>
<sequence length="224" mass="26607">MNRVRFLTMIAIGLIFHSCEERRRVINVEDNVNEFIQTIDPNQLKALEHWFFIYRGPNGFWQNDSIDNERYNVIYSRGDRGETILVHGPQRFIKDFAIKFQYDTSIFNLKLVKVENKVTVYTNWDRFVKTMGYSELTNKDPFKYMSELSDLKDKYGLVQISHPRKAGTFVQFYFSTSDLLTFIPDTADINPEFKPRWTKDWSKGKWIDAHWNLRKLEKPIEVGG</sequence>
<accession>A0ABS5VYC7</accession>
<name>A0ABS5VYC7_9BACT</name>
<proteinExistence type="predicted"/>